<evidence type="ECO:0000256" key="3">
    <source>
        <dbReference type="ARBA" id="ARBA00012579"/>
    </source>
</evidence>
<evidence type="ECO:0000313" key="10">
    <source>
        <dbReference type="EMBL" id="MBC5617149.1"/>
    </source>
</evidence>
<comment type="cofactor">
    <cofactor evidence="7">
        <name>a divalent metal cation</name>
        <dbReference type="ChEBI" id="CHEBI:60240"/>
    </cofactor>
    <text evidence="7">Binds 1 divalent metal cation per subunit.</text>
</comment>
<dbReference type="Pfam" id="PF02542">
    <property type="entry name" value="YgbB"/>
    <property type="match status" value="1"/>
</dbReference>
<dbReference type="InterPro" id="IPR036571">
    <property type="entry name" value="MECDP_synthase_sf"/>
</dbReference>
<dbReference type="HAMAP" id="MF_00107">
    <property type="entry name" value="IspF"/>
    <property type="match status" value="1"/>
</dbReference>
<feature type="binding site" evidence="7">
    <location>
        <position position="145"/>
    </location>
    <ligand>
        <name>4-CDP-2-C-methyl-D-erythritol 2-phosphate</name>
        <dbReference type="ChEBI" id="CHEBI:57919"/>
    </ligand>
</feature>
<dbReference type="PANTHER" id="PTHR43181">
    <property type="entry name" value="2-C-METHYL-D-ERYTHRITOL 2,4-CYCLODIPHOSPHATE SYNTHASE, CHLOROPLASTIC"/>
    <property type="match status" value="1"/>
</dbReference>
<dbReference type="CDD" id="cd00554">
    <property type="entry name" value="MECDP_synthase"/>
    <property type="match status" value="1"/>
</dbReference>
<organism evidence="10 11">
    <name type="scientific">Alistipes hominis</name>
    <dbReference type="NCBI Taxonomy" id="2763015"/>
    <lineage>
        <taxon>Bacteria</taxon>
        <taxon>Pseudomonadati</taxon>
        <taxon>Bacteroidota</taxon>
        <taxon>Bacteroidia</taxon>
        <taxon>Bacteroidales</taxon>
        <taxon>Rikenellaceae</taxon>
        <taxon>Alistipes</taxon>
    </lineage>
</organism>
<keyword evidence="5 7" id="KW-0414">Isoprene biosynthesis</keyword>
<evidence type="ECO:0000256" key="4">
    <source>
        <dbReference type="ARBA" id="ARBA00022723"/>
    </source>
</evidence>
<feature type="binding site" evidence="7">
    <location>
        <begin position="11"/>
        <end position="13"/>
    </location>
    <ligand>
        <name>4-CDP-2-C-methyl-D-erythritol 2-phosphate</name>
        <dbReference type="ChEBI" id="CHEBI:57919"/>
    </ligand>
</feature>
<keyword evidence="11" id="KW-1185">Reference proteome</keyword>
<dbReference type="NCBIfam" id="TIGR00151">
    <property type="entry name" value="ispF"/>
    <property type="match status" value="1"/>
</dbReference>
<protein>
    <recommendedName>
        <fullName evidence="3 7">2-C-methyl-D-erythritol 2,4-cyclodiphosphate synthase</fullName>
        <shortName evidence="7">MECDP-synthase</shortName>
        <shortName evidence="7">MECPP-synthase</shortName>
        <shortName evidence="7">MECPS</shortName>
        <ecNumber evidence="3 7">4.6.1.12</ecNumber>
    </recommendedName>
</protein>
<dbReference type="PANTHER" id="PTHR43181:SF1">
    <property type="entry name" value="2-C-METHYL-D-ERYTHRITOL 2,4-CYCLODIPHOSPHATE SYNTHASE, CHLOROPLASTIC"/>
    <property type="match status" value="1"/>
</dbReference>
<feature type="binding site" evidence="7">
    <location>
        <begin position="135"/>
        <end position="138"/>
    </location>
    <ligand>
        <name>4-CDP-2-C-methyl-D-erythritol 2-phosphate</name>
        <dbReference type="ChEBI" id="CHEBI:57919"/>
    </ligand>
</feature>
<dbReference type="InterPro" id="IPR003526">
    <property type="entry name" value="MECDP_synthase"/>
</dbReference>
<comment type="caution">
    <text evidence="7">Lacks conserved residue(s) required for the propagation of feature annotation.</text>
</comment>
<comment type="caution">
    <text evidence="10">The sequence shown here is derived from an EMBL/GenBank/DDBJ whole genome shotgun (WGS) entry which is preliminary data.</text>
</comment>
<gene>
    <name evidence="7" type="primary">ispF</name>
    <name evidence="10" type="ORF">H8S08_08990</name>
</gene>
<comment type="similarity">
    <text evidence="7 8">Belongs to the IspF family.</text>
</comment>
<evidence type="ECO:0000256" key="1">
    <source>
        <dbReference type="ARBA" id="ARBA00000200"/>
    </source>
</evidence>
<dbReference type="InterPro" id="IPR020555">
    <property type="entry name" value="MECDP_synthase_CS"/>
</dbReference>
<dbReference type="Proteomes" id="UP000636891">
    <property type="component" value="Unassembled WGS sequence"/>
</dbReference>
<reference evidence="10 11" key="1">
    <citation type="submission" date="2020-08" db="EMBL/GenBank/DDBJ databases">
        <title>Genome public.</title>
        <authorList>
            <person name="Liu C."/>
            <person name="Sun Q."/>
        </authorList>
    </citation>
    <scope>NUCLEOTIDE SEQUENCE [LARGE SCALE GENOMIC DNA]</scope>
    <source>
        <strain evidence="10 11">New-7</strain>
    </source>
</reference>
<evidence type="ECO:0000256" key="6">
    <source>
        <dbReference type="ARBA" id="ARBA00023239"/>
    </source>
</evidence>
<comment type="pathway">
    <text evidence="2 7">Isoprenoid biosynthesis; isopentenyl diphosphate biosynthesis via DXP pathway; isopentenyl diphosphate from 1-deoxy-D-xylulose 5-phosphate: step 4/6.</text>
</comment>
<dbReference type="SUPFAM" id="SSF69765">
    <property type="entry name" value="IpsF-like"/>
    <property type="match status" value="1"/>
</dbReference>
<comment type="catalytic activity">
    <reaction evidence="1 7 8">
        <text>4-CDP-2-C-methyl-D-erythritol 2-phosphate = 2-C-methyl-D-erythritol 2,4-cyclic diphosphate + CMP</text>
        <dbReference type="Rhea" id="RHEA:23864"/>
        <dbReference type="ChEBI" id="CHEBI:57919"/>
        <dbReference type="ChEBI" id="CHEBI:58483"/>
        <dbReference type="ChEBI" id="CHEBI:60377"/>
        <dbReference type="EC" id="4.6.1.12"/>
    </reaction>
</comment>
<keyword evidence="6 7" id="KW-0456">Lyase</keyword>
<feature type="site" description="Transition state stabilizer" evidence="7">
    <location>
        <position position="136"/>
    </location>
</feature>
<evidence type="ECO:0000256" key="8">
    <source>
        <dbReference type="RuleBase" id="RU004395"/>
    </source>
</evidence>
<comment type="subunit">
    <text evidence="7">Homotrimer.</text>
</comment>
<feature type="site" description="Transition state stabilizer" evidence="7">
    <location>
        <position position="37"/>
    </location>
</feature>
<accession>A0ABR7CNH6</accession>
<evidence type="ECO:0000313" key="11">
    <source>
        <dbReference type="Proteomes" id="UP000636891"/>
    </source>
</evidence>
<comment type="function">
    <text evidence="7">Involved in the biosynthesis of isopentenyl diphosphate (IPP) and dimethylallyl diphosphate (DMAPP), two major building blocks of isoprenoid compounds. Catalyzes the conversion of 4-diphosphocytidyl-2-C-methyl-D-erythritol 2-phosphate (CDP-ME2P) to 2-C-methyl-D-erythritol 2,4-cyclodiphosphate (ME-CPP) with a corresponding release of cytidine 5-monophosphate (CMP).</text>
</comment>
<feature type="binding site" evidence="7">
    <location>
        <begin position="59"/>
        <end position="61"/>
    </location>
    <ligand>
        <name>4-CDP-2-C-methyl-D-erythritol 2-phosphate</name>
        <dbReference type="ChEBI" id="CHEBI:57919"/>
    </ligand>
</feature>
<evidence type="ECO:0000256" key="2">
    <source>
        <dbReference type="ARBA" id="ARBA00004709"/>
    </source>
</evidence>
<proteinExistence type="inferred from homology"/>
<sequence>MMNFRIGHGYDVHALAQGLPLWLGGIRIEHALGCVAHSDGDVLIHALCDALLGAAAIGDIGLHFPDTSEAYKGIDSKILLRRTVELIGRQGYAIGNVDCTLCLQRPKIKPHIPAMRETLASAMGIAPEAVSVKATTTERLGFVGREEGIEAHAVALIFKP</sequence>
<dbReference type="PROSITE" id="PS01350">
    <property type="entry name" value="ISPF"/>
    <property type="match status" value="1"/>
</dbReference>
<dbReference type="EMBL" id="JACOOK010000004">
    <property type="protein sequence ID" value="MBC5617149.1"/>
    <property type="molecule type" value="Genomic_DNA"/>
</dbReference>
<evidence type="ECO:0000256" key="7">
    <source>
        <dbReference type="HAMAP-Rule" id="MF_00107"/>
    </source>
</evidence>
<evidence type="ECO:0000256" key="5">
    <source>
        <dbReference type="ARBA" id="ARBA00023229"/>
    </source>
</evidence>
<feature type="binding site" evidence="7">
    <location>
        <position position="142"/>
    </location>
    <ligand>
        <name>4-CDP-2-C-methyl-D-erythritol 2-phosphate</name>
        <dbReference type="ChEBI" id="CHEBI:57919"/>
    </ligand>
</feature>
<evidence type="ECO:0000259" key="9">
    <source>
        <dbReference type="Pfam" id="PF02542"/>
    </source>
</evidence>
<feature type="binding site" evidence="7">
    <location>
        <position position="13"/>
    </location>
    <ligand>
        <name>a divalent metal cation</name>
        <dbReference type="ChEBI" id="CHEBI:60240"/>
    </ligand>
</feature>
<name>A0ABR7CNH6_9BACT</name>
<feature type="binding site" evidence="7">
    <location>
        <position position="11"/>
    </location>
    <ligand>
        <name>a divalent metal cation</name>
        <dbReference type="ChEBI" id="CHEBI:60240"/>
    </ligand>
</feature>
<feature type="binding site" evidence="7">
    <location>
        <begin position="37"/>
        <end position="38"/>
    </location>
    <ligand>
        <name>4-CDP-2-C-methyl-D-erythritol 2-phosphate</name>
        <dbReference type="ChEBI" id="CHEBI:57919"/>
    </ligand>
</feature>
<dbReference type="EC" id="4.6.1.12" evidence="3 7"/>
<keyword evidence="4 7" id="KW-0479">Metal-binding</keyword>
<dbReference type="RefSeq" id="WP_101572311.1">
    <property type="nucleotide sequence ID" value="NZ_JACOOK010000004.1"/>
</dbReference>
<dbReference type="Gene3D" id="3.30.1330.50">
    <property type="entry name" value="2-C-methyl-D-erythritol 2,4-cyclodiphosphate synthase"/>
    <property type="match status" value="1"/>
</dbReference>
<feature type="binding site" evidence="7">
    <location>
        <position position="45"/>
    </location>
    <ligand>
        <name>a divalent metal cation</name>
        <dbReference type="ChEBI" id="CHEBI:60240"/>
    </ligand>
</feature>
<feature type="domain" description="2-C-methyl-D-erythritol 2,4-cyclodiphosphate synthase" evidence="9">
    <location>
        <begin position="4"/>
        <end position="157"/>
    </location>
</feature>
<dbReference type="GO" id="GO:0008685">
    <property type="term" value="F:2-C-methyl-D-erythritol 2,4-cyclodiphosphate synthase activity"/>
    <property type="evidence" value="ECO:0007669"/>
    <property type="project" value="UniProtKB-EC"/>
</dbReference>